<name>A0ABX1ALN3_9ACTN</name>
<evidence type="ECO:0000313" key="4">
    <source>
        <dbReference type="EMBL" id="NJP66739.1"/>
    </source>
</evidence>
<accession>A0ABX1ALN3</accession>
<keyword evidence="2" id="KW-0413">Isomerase</keyword>
<dbReference type="InterPro" id="IPR016176">
    <property type="entry name" value="Cbl-dep_enz_cat"/>
</dbReference>
<dbReference type="EMBL" id="JAAVJB010000066">
    <property type="protein sequence ID" value="NJP66739.1"/>
    <property type="molecule type" value="Genomic_DNA"/>
</dbReference>
<gene>
    <name evidence="4" type="ORF">HCJ92_10675</name>
</gene>
<organism evidence="4 5">
    <name type="scientific">Streptomyces spiramenti</name>
    <dbReference type="NCBI Taxonomy" id="2720606"/>
    <lineage>
        <taxon>Bacteria</taxon>
        <taxon>Bacillati</taxon>
        <taxon>Actinomycetota</taxon>
        <taxon>Actinomycetes</taxon>
        <taxon>Kitasatosporales</taxon>
        <taxon>Streptomycetaceae</taxon>
        <taxon>Streptomyces</taxon>
    </lineage>
</organism>
<keyword evidence="1" id="KW-0846">Cobalamin</keyword>
<dbReference type="Gene3D" id="3.20.20.240">
    <property type="entry name" value="Methylmalonyl-CoA mutase"/>
    <property type="match status" value="1"/>
</dbReference>
<sequence>MTSAPALVGAPAAPAARPPEAGFAAFVRRARARGELVVQPRMGFGSPALMRAGLRATRDAEATTVGTLTLDSYTRVGDLAAARGAAADGSDLNGYPLVTAAAHDTRWMLGGLAGPDFPVQVRHGSAVPQDIFRALVRAGLDATEGGPVSYCLPYGRVPLSTSLSNWTDSCLILAPLREQGREPHLETFGGCMLGQLCPPSQLVAISVLEALFFTRLGVRSVSASYAQQTSPEQDREAVAALRRLCTELLPRDSVDWHIVIYAYMGVFPGTVGGARALLRSAAELATLTGAERLIVKTVVESRRIPTIAENADALELAARSAENVRGAAKALGARVDDAPTAAPATDADSQVYQEAAALVEAVLNLDADLGRALAHAFRCGYLDIPYCLHPDNAGRARSYLDTAGRLQWAELGSLPLRHLVRARSAAPVTSGELLTALGYVQRTFDSMADDDPAGGSHDATAQGEPR</sequence>
<evidence type="ECO:0000256" key="2">
    <source>
        <dbReference type="ARBA" id="ARBA00023235"/>
    </source>
</evidence>
<proteinExistence type="predicted"/>
<evidence type="ECO:0000256" key="1">
    <source>
        <dbReference type="ARBA" id="ARBA00022628"/>
    </source>
</evidence>
<reference evidence="4 5" key="1">
    <citation type="submission" date="2020-03" db="EMBL/GenBank/DDBJ databases">
        <title>Draft genome of Streptomyces sp. ventii, isolated from the Axial Seamount in the Pacific Ocean, and resequencing of the two type strains Streptomyces lonarensis strain NCL 716 and Streptomyces bohaiensis strain 11A07.</title>
        <authorList>
            <person name="Loughran R.M."/>
            <person name="Pfannmuller K.M."/>
            <person name="Wasson B.J."/>
            <person name="Deadmond M.C."/>
            <person name="Paddock B.E."/>
            <person name="Koyack M.J."/>
            <person name="Gallegos D.A."/>
            <person name="Mitchell E.A."/>
            <person name="Ushijima B."/>
            <person name="Saw J.H."/>
            <person name="Mcphail K.L."/>
            <person name="Videau P."/>
        </authorList>
    </citation>
    <scope>NUCLEOTIDE SEQUENCE [LARGE SCALE GENOMIC DNA]</scope>
    <source>
        <strain evidence="5">5675061</strain>
    </source>
</reference>
<keyword evidence="5" id="KW-1185">Reference proteome</keyword>
<dbReference type="InterPro" id="IPR006396">
    <property type="entry name" value="Glu_mut_E"/>
</dbReference>
<dbReference type="RefSeq" id="WP_167933263.1">
    <property type="nucleotide sequence ID" value="NZ_JAAVJB010000066.1"/>
</dbReference>
<dbReference type="Proteomes" id="UP000746503">
    <property type="component" value="Unassembled WGS sequence"/>
</dbReference>
<comment type="caution">
    <text evidence="4">The sequence shown here is derived from an EMBL/GenBank/DDBJ whole genome shotgun (WGS) entry which is preliminary data.</text>
</comment>
<dbReference type="PIRSF" id="PIRSF001495">
    <property type="entry name" value="Met_asp_mut_epsi"/>
    <property type="match status" value="1"/>
</dbReference>
<dbReference type="SUPFAM" id="SSF51703">
    <property type="entry name" value="Cobalamin (vitamin B12)-dependent enzymes"/>
    <property type="match status" value="1"/>
</dbReference>
<keyword evidence="3" id="KW-0170">Cobalt</keyword>
<protein>
    <submittedName>
        <fullName evidence="4">Methylaspartate mutase</fullName>
    </submittedName>
</protein>
<dbReference type="Pfam" id="PF06368">
    <property type="entry name" value="Met_asp_mut_E"/>
    <property type="match status" value="1"/>
</dbReference>
<evidence type="ECO:0000313" key="5">
    <source>
        <dbReference type="Proteomes" id="UP000746503"/>
    </source>
</evidence>
<evidence type="ECO:0000256" key="3">
    <source>
        <dbReference type="ARBA" id="ARBA00023285"/>
    </source>
</evidence>